<dbReference type="RefSeq" id="WP_199030233.1">
    <property type="nucleotide sequence ID" value="NZ_CATZLL010000017.1"/>
</dbReference>
<dbReference type="SMART" id="SM00387">
    <property type="entry name" value="HATPase_c"/>
    <property type="match status" value="1"/>
</dbReference>
<dbReference type="Pfam" id="PF01627">
    <property type="entry name" value="Hpt"/>
    <property type="match status" value="1"/>
</dbReference>
<keyword evidence="7 20" id="KW-0808">Transferase</keyword>
<keyword evidence="5" id="KW-0997">Cell inner membrane</keyword>
<feature type="modified residue" description="4-aspartylphosphate" evidence="15">
    <location>
        <position position="820"/>
    </location>
</feature>
<evidence type="ECO:0000256" key="7">
    <source>
        <dbReference type="ARBA" id="ARBA00022679"/>
    </source>
</evidence>
<organism evidence="20 21">
    <name type="scientific">Ralstonia flaminis</name>
    <dbReference type="NCBI Taxonomy" id="3058597"/>
    <lineage>
        <taxon>Bacteria</taxon>
        <taxon>Pseudomonadati</taxon>
        <taxon>Pseudomonadota</taxon>
        <taxon>Betaproteobacteria</taxon>
        <taxon>Burkholderiales</taxon>
        <taxon>Burkholderiaceae</taxon>
        <taxon>Ralstonia</taxon>
    </lineage>
</organism>
<evidence type="ECO:0000256" key="10">
    <source>
        <dbReference type="ARBA" id="ARBA00022840"/>
    </source>
</evidence>
<evidence type="ECO:0000256" key="11">
    <source>
        <dbReference type="ARBA" id="ARBA00022989"/>
    </source>
</evidence>
<dbReference type="PANTHER" id="PTHR43047">
    <property type="entry name" value="TWO-COMPONENT HISTIDINE PROTEIN KINASE"/>
    <property type="match status" value="1"/>
</dbReference>
<dbReference type="SUPFAM" id="SSF47226">
    <property type="entry name" value="Histidine-containing phosphotransfer domain, HPT domain"/>
    <property type="match status" value="1"/>
</dbReference>
<dbReference type="PRINTS" id="PR00344">
    <property type="entry name" value="BCTRLSENSOR"/>
</dbReference>
<feature type="domain" description="HPt" evidence="19">
    <location>
        <begin position="905"/>
        <end position="998"/>
    </location>
</feature>
<evidence type="ECO:0000256" key="9">
    <source>
        <dbReference type="ARBA" id="ARBA00022777"/>
    </source>
</evidence>
<keyword evidence="10" id="KW-0547">Nucleotide-binding</keyword>
<evidence type="ECO:0000313" key="20">
    <source>
        <dbReference type="EMBL" id="CAJ0821229.1"/>
    </source>
</evidence>
<dbReference type="SMART" id="SM00388">
    <property type="entry name" value="HisKA"/>
    <property type="match status" value="1"/>
</dbReference>
<sequence length="998" mass="106745">MPNAQSSTVLSAMRRFRRSALFGGGIVLTVMALLTFGIAVASIIRAHIDGERRNLQVEGERMASEVMKAEAIVRSTVYLAELVWNQRATTSTDEAARFRAGGGQLVQQHSGGLHAVLFASITPQTPVPELDRLIAMTNGVSRTLAATASIQGYRLSTYFYTPSNDFIAVSPFPWPDQARLDTATANRQALFGALTQDADGPIAPATLHDPGTGLHTVRWLTPYRNPLTGVMSTRMSIYGLDDRGKPFAVFVCEIPTSAVLGRLSTQRFHGTFVVLSRNGTPITTSNGDDPRPDVLAAVRETAAAKAMTLQRASNGIFTISSPPGLAGGRIVYAITLQDVLAGIWPQIRATTLLTAGLIAALWGLLWWFNRRVFVPMLERSESVVETERLNRMLVELAPIGLGVIDARTGEPMLSSPVMDEVASKTIAHAPSLSAEIAQRYAQRGGAGVVRDDDLAFTTTDGGHVDLAVSLAPARYRNTNVLVTAFTDVTDKKRTELALREAKQAADNANRAKSVFLATMSHEIRTPLNAILGNLELVGRMPLQPAVSDRLQTVAASSNALLGIINDVLDFSKIEAGQLSIESIPFDPVAVVREVAAIFAPIAQEKGLQFDCVIDDSVTPAYLGDPTRVRQIASNLLSNAIKFTDKGAVRIELRANDKAAGKTGITIGVIDSGIGINAEQQARLFEPFVQADSTITRRFGGSGLGLALCRRLVDAMGGTIALESTPGVGSRFAVTLPFATTATAATAADAGAEAGNDAAPAASTDSLPANVRVLAVDDQAANRELIRMQMEALGYRVDMADSGGHALRRFVEQPYDIVVTDLNMPGMDGYGLARCLRAQGAKIPIIALTAHAEVEEHRRCMREGIDAVLVKPVLLNTLDATLRRMLRTRAVAAQAPKTAPRAGIGEGRLPDAVLTALTRSTQEQLTALRVALSADDRNAVLRDLHAMKGTYAMIHEPAVSDACAEMEQQAQRGDDLIALQPALEKLAALTQDVLTMRSV</sequence>
<accession>A0ABN9JU47</accession>
<keyword evidence="9 20" id="KW-0418">Kinase</keyword>
<dbReference type="Gene3D" id="1.20.120.160">
    <property type="entry name" value="HPT domain"/>
    <property type="match status" value="1"/>
</dbReference>
<evidence type="ECO:0000256" key="12">
    <source>
        <dbReference type="ARBA" id="ARBA00023012"/>
    </source>
</evidence>
<dbReference type="PANTHER" id="PTHR43047:SF64">
    <property type="entry name" value="HISTIDINE KINASE CONTAINING CHEY-HOMOLOGOUS RECEIVER DOMAIN AND PAS DOMAIN-RELATED"/>
    <property type="match status" value="1"/>
</dbReference>
<dbReference type="InterPro" id="IPR036890">
    <property type="entry name" value="HATPase_C_sf"/>
</dbReference>
<keyword evidence="11 16" id="KW-1133">Transmembrane helix</keyword>
<feature type="modified residue" description="Phosphohistidine" evidence="14">
    <location>
        <position position="944"/>
    </location>
</feature>
<dbReference type="PROSITE" id="PS50110">
    <property type="entry name" value="RESPONSE_REGULATORY"/>
    <property type="match status" value="1"/>
</dbReference>
<dbReference type="Gene3D" id="3.40.50.2300">
    <property type="match status" value="1"/>
</dbReference>
<evidence type="ECO:0000256" key="1">
    <source>
        <dbReference type="ARBA" id="ARBA00000085"/>
    </source>
</evidence>
<evidence type="ECO:0000256" key="15">
    <source>
        <dbReference type="PROSITE-ProRule" id="PRU00169"/>
    </source>
</evidence>
<dbReference type="InterPro" id="IPR004358">
    <property type="entry name" value="Sig_transdc_His_kin-like_C"/>
</dbReference>
<dbReference type="CDD" id="cd17546">
    <property type="entry name" value="REC_hyHK_CKI1_RcsC-like"/>
    <property type="match status" value="1"/>
</dbReference>
<dbReference type="InterPro" id="IPR036097">
    <property type="entry name" value="HisK_dim/P_sf"/>
</dbReference>
<feature type="transmembrane region" description="Helical" evidence="16">
    <location>
        <begin position="20"/>
        <end position="44"/>
    </location>
</feature>
<dbReference type="Pfam" id="PF00512">
    <property type="entry name" value="HisKA"/>
    <property type="match status" value="1"/>
</dbReference>
<dbReference type="SUPFAM" id="SSF55874">
    <property type="entry name" value="ATPase domain of HSP90 chaperone/DNA topoisomerase II/histidine kinase"/>
    <property type="match status" value="1"/>
</dbReference>
<keyword evidence="13 16" id="KW-0472">Membrane</keyword>
<evidence type="ECO:0000256" key="6">
    <source>
        <dbReference type="ARBA" id="ARBA00022553"/>
    </source>
</evidence>
<dbReference type="Proteomes" id="UP001189757">
    <property type="component" value="Unassembled WGS sequence"/>
</dbReference>
<dbReference type="InterPro" id="IPR003594">
    <property type="entry name" value="HATPase_dom"/>
</dbReference>
<evidence type="ECO:0000259" key="18">
    <source>
        <dbReference type="PROSITE" id="PS50110"/>
    </source>
</evidence>
<evidence type="ECO:0000259" key="19">
    <source>
        <dbReference type="PROSITE" id="PS50894"/>
    </source>
</evidence>
<evidence type="ECO:0000256" key="5">
    <source>
        <dbReference type="ARBA" id="ARBA00022519"/>
    </source>
</evidence>
<comment type="catalytic activity">
    <reaction evidence="1">
        <text>ATP + protein L-histidine = ADP + protein N-phospho-L-histidine.</text>
        <dbReference type="EC" id="2.7.13.3"/>
    </reaction>
</comment>
<dbReference type="CDD" id="cd00082">
    <property type="entry name" value="HisKA"/>
    <property type="match status" value="1"/>
</dbReference>
<feature type="domain" description="Response regulatory" evidence="18">
    <location>
        <begin position="771"/>
        <end position="885"/>
    </location>
</feature>
<name>A0ABN9JU47_9RALS</name>
<dbReference type="InterPro" id="IPR005467">
    <property type="entry name" value="His_kinase_dom"/>
</dbReference>
<dbReference type="Pfam" id="PF00072">
    <property type="entry name" value="Response_reg"/>
    <property type="match status" value="1"/>
</dbReference>
<keyword evidence="12" id="KW-0902">Two-component regulatory system</keyword>
<feature type="domain" description="Histidine kinase" evidence="17">
    <location>
        <begin position="518"/>
        <end position="739"/>
    </location>
</feature>
<evidence type="ECO:0000256" key="13">
    <source>
        <dbReference type="ARBA" id="ARBA00023136"/>
    </source>
</evidence>
<dbReference type="CDD" id="cd16922">
    <property type="entry name" value="HATPase_EvgS-ArcB-TorS-like"/>
    <property type="match status" value="1"/>
</dbReference>
<dbReference type="EC" id="2.7.13.3" evidence="3"/>
<dbReference type="CDD" id="cd00088">
    <property type="entry name" value="HPT"/>
    <property type="match status" value="1"/>
</dbReference>
<keyword evidence="10" id="KW-0067">ATP-binding</keyword>
<gene>
    <name evidence="20" type="primary">rcsC_15</name>
    <name evidence="20" type="ORF">LMG18101_04556</name>
</gene>
<keyword evidence="6 15" id="KW-0597">Phosphoprotein</keyword>
<keyword evidence="21" id="KW-1185">Reference proteome</keyword>
<dbReference type="Gene3D" id="3.30.450.20">
    <property type="entry name" value="PAS domain"/>
    <property type="match status" value="1"/>
</dbReference>
<evidence type="ECO:0000256" key="4">
    <source>
        <dbReference type="ARBA" id="ARBA00022475"/>
    </source>
</evidence>
<dbReference type="Pfam" id="PF02518">
    <property type="entry name" value="HATPase_c"/>
    <property type="match status" value="1"/>
</dbReference>
<dbReference type="InterPro" id="IPR001789">
    <property type="entry name" value="Sig_transdc_resp-reg_receiver"/>
</dbReference>
<evidence type="ECO:0000256" key="3">
    <source>
        <dbReference type="ARBA" id="ARBA00012438"/>
    </source>
</evidence>
<comment type="subcellular location">
    <subcellularLocation>
        <location evidence="2">Cell inner membrane</location>
        <topology evidence="2">Multi-pass membrane protein</topology>
    </subcellularLocation>
</comment>
<comment type="caution">
    <text evidence="20">The sequence shown here is derived from an EMBL/GenBank/DDBJ whole genome shotgun (WGS) entry which is preliminary data.</text>
</comment>
<dbReference type="Gene3D" id="1.10.287.130">
    <property type="match status" value="1"/>
</dbReference>
<evidence type="ECO:0000259" key="17">
    <source>
        <dbReference type="PROSITE" id="PS50109"/>
    </source>
</evidence>
<dbReference type="SUPFAM" id="SSF52172">
    <property type="entry name" value="CheY-like"/>
    <property type="match status" value="1"/>
</dbReference>
<dbReference type="Gene3D" id="3.30.565.10">
    <property type="entry name" value="Histidine kinase-like ATPase, C-terminal domain"/>
    <property type="match status" value="1"/>
</dbReference>
<dbReference type="InterPro" id="IPR036641">
    <property type="entry name" value="HPT_dom_sf"/>
</dbReference>
<evidence type="ECO:0000313" key="21">
    <source>
        <dbReference type="Proteomes" id="UP001189757"/>
    </source>
</evidence>
<dbReference type="SUPFAM" id="SSF47384">
    <property type="entry name" value="Homodimeric domain of signal transducing histidine kinase"/>
    <property type="match status" value="1"/>
</dbReference>
<proteinExistence type="predicted"/>
<reference evidence="20 21" key="1">
    <citation type="submission" date="2023-07" db="EMBL/GenBank/DDBJ databases">
        <authorList>
            <person name="Peeters C."/>
        </authorList>
    </citation>
    <scope>NUCLEOTIDE SEQUENCE [LARGE SCALE GENOMIC DNA]</scope>
    <source>
        <strain evidence="20 21">LMG 18101</strain>
    </source>
</reference>
<evidence type="ECO:0000256" key="14">
    <source>
        <dbReference type="PROSITE-ProRule" id="PRU00110"/>
    </source>
</evidence>
<dbReference type="PROSITE" id="PS50894">
    <property type="entry name" value="HPT"/>
    <property type="match status" value="1"/>
</dbReference>
<protein>
    <recommendedName>
        <fullName evidence="3">histidine kinase</fullName>
        <ecNumber evidence="3">2.7.13.3</ecNumber>
    </recommendedName>
</protein>
<evidence type="ECO:0000256" key="16">
    <source>
        <dbReference type="SAM" id="Phobius"/>
    </source>
</evidence>
<dbReference type="PROSITE" id="PS50109">
    <property type="entry name" value="HIS_KIN"/>
    <property type="match status" value="1"/>
</dbReference>
<dbReference type="SMART" id="SM00448">
    <property type="entry name" value="REC"/>
    <property type="match status" value="1"/>
</dbReference>
<dbReference type="EMBL" id="CATZLL010000017">
    <property type="protein sequence ID" value="CAJ0821229.1"/>
    <property type="molecule type" value="Genomic_DNA"/>
</dbReference>
<evidence type="ECO:0000256" key="2">
    <source>
        <dbReference type="ARBA" id="ARBA00004429"/>
    </source>
</evidence>
<dbReference type="InterPro" id="IPR011006">
    <property type="entry name" value="CheY-like_superfamily"/>
</dbReference>
<keyword evidence="8 16" id="KW-0812">Transmembrane</keyword>
<dbReference type="InterPro" id="IPR008207">
    <property type="entry name" value="Sig_transdc_His_kin_Hpt_dom"/>
</dbReference>
<dbReference type="InterPro" id="IPR003661">
    <property type="entry name" value="HisK_dim/P_dom"/>
</dbReference>
<evidence type="ECO:0000256" key="8">
    <source>
        <dbReference type="ARBA" id="ARBA00022692"/>
    </source>
</evidence>
<keyword evidence="4" id="KW-1003">Cell membrane</keyword>
<dbReference type="GO" id="GO:0004673">
    <property type="term" value="F:protein histidine kinase activity"/>
    <property type="evidence" value="ECO:0007669"/>
    <property type="project" value="UniProtKB-EC"/>
</dbReference>